<dbReference type="InterPro" id="IPR024072">
    <property type="entry name" value="DHFR-like_dom_sf"/>
</dbReference>
<evidence type="ECO:0000313" key="2">
    <source>
        <dbReference type="EMBL" id="ASU78877.1"/>
    </source>
</evidence>
<dbReference type="HOGENOM" id="CLU_043966_1_0_11"/>
<accession>A0A099D770</accession>
<dbReference type="eggNOG" id="COG0262">
    <property type="taxonomic scope" value="Bacteria"/>
</dbReference>
<dbReference type="RefSeq" id="WP_043573411.1">
    <property type="nucleotide sequence ID" value="NZ_CP022752.1"/>
</dbReference>
<keyword evidence="4" id="KW-1185">Reference proteome</keyword>
<organism evidence="2 5">
    <name type="scientific">Actinopolyspora erythraea</name>
    <dbReference type="NCBI Taxonomy" id="414996"/>
    <lineage>
        <taxon>Bacteria</taxon>
        <taxon>Bacillati</taxon>
        <taxon>Actinomycetota</taxon>
        <taxon>Actinomycetes</taxon>
        <taxon>Actinopolysporales</taxon>
        <taxon>Actinopolysporaceae</taxon>
        <taxon>Actinopolyspora</taxon>
    </lineage>
</organism>
<dbReference type="PANTHER" id="PTHR38011">
    <property type="entry name" value="DIHYDROFOLATE REDUCTASE FAMILY PROTEIN (AFU_ORTHOLOGUE AFUA_8G06820)"/>
    <property type="match status" value="1"/>
</dbReference>
<evidence type="ECO:0000313" key="5">
    <source>
        <dbReference type="Proteomes" id="UP000215043"/>
    </source>
</evidence>
<gene>
    <name evidence="2" type="ORF">CDG81_11970</name>
    <name evidence="3" type="ORF">IL38_12050</name>
</gene>
<dbReference type="Proteomes" id="UP000029737">
    <property type="component" value="Unassembled WGS sequence"/>
</dbReference>
<reference evidence="3 4" key="1">
    <citation type="journal article" date="2014" name="PLoS ONE">
        <title>Identification and Characterization of a New Erythromycin Biosynthetic Gene Cluster in Actinopolyspora erythraea YIM90600, a Novel Erythronolide-Producing Halophilic Actinomycete Isolated from Salt Field.</title>
        <authorList>
            <person name="Chen D."/>
            <person name="Feng J."/>
            <person name="Huang L."/>
            <person name="Zhang Q."/>
            <person name="Wu J."/>
            <person name="Zhu X."/>
            <person name="Duan Y."/>
            <person name="Xu Z."/>
        </authorList>
    </citation>
    <scope>NUCLEOTIDE SEQUENCE [LARGE SCALE GENOMIC DNA]</scope>
    <source>
        <strain evidence="3 4">YIM90600</strain>
    </source>
</reference>
<sequence>MRELVVTTFVTLDGVMQAPGGPGEDPEGGFEHGGWVVPFFDEGMGRQIDEWFSRAEDFLLGRGTYEIFAAYWPHVRDEDNTVAGALNTRPKHVASRTLQRVDWEGARLLGPDVVGDVEELKRRDGGELQVHGSHGLVQTLLEHDLVDELRLLTFPLVLGTGKRLFADGAVPLGLRLADSSTTNSGVVIASYERTGAVRTGTF</sequence>
<dbReference type="EMBL" id="CP022752">
    <property type="protein sequence ID" value="ASU78877.1"/>
    <property type="molecule type" value="Genomic_DNA"/>
</dbReference>
<dbReference type="Pfam" id="PF01872">
    <property type="entry name" value="RibD_C"/>
    <property type="match status" value="1"/>
</dbReference>
<dbReference type="Gene3D" id="3.40.430.10">
    <property type="entry name" value="Dihydrofolate Reductase, subunit A"/>
    <property type="match status" value="1"/>
</dbReference>
<evidence type="ECO:0000313" key="4">
    <source>
        <dbReference type="Proteomes" id="UP000029737"/>
    </source>
</evidence>
<dbReference type="AlphaFoldDB" id="A0A099D770"/>
<protein>
    <submittedName>
        <fullName evidence="2 3">Deaminase</fullName>
    </submittedName>
</protein>
<reference evidence="2 5" key="2">
    <citation type="submission" date="2017-08" db="EMBL/GenBank/DDBJ databases">
        <title>The complete genome sequence of moderately halophilic actinomycete Actinopolyspora erythraea YIM 90600, the producer of novel erythromycin, novel actinopolysporins A-C and tubercidin.</title>
        <authorList>
            <person name="Yin M."/>
            <person name="Tang S."/>
        </authorList>
    </citation>
    <scope>NUCLEOTIDE SEQUENCE [LARGE SCALE GENOMIC DNA]</scope>
    <source>
        <strain evidence="2 5">YIM 90600</strain>
    </source>
</reference>
<dbReference type="EMBL" id="JPMV01000020">
    <property type="protein sequence ID" value="KGI81230.1"/>
    <property type="molecule type" value="Genomic_DNA"/>
</dbReference>
<feature type="domain" description="Bacterial bifunctional deaminase-reductase C-terminal" evidence="1">
    <location>
        <begin position="4"/>
        <end position="187"/>
    </location>
</feature>
<dbReference type="PANTHER" id="PTHR38011:SF2">
    <property type="entry name" value="BIFUNCTIONAL DEAMINASE-REDUCTASE DOMAIN PROTEIN"/>
    <property type="match status" value="1"/>
</dbReference>
<dbReference type="Proteomes" id="UP000215043">
    <property type="component" value="Chromosome"/>
</dbReference>
<name>A0A099D770_9ACTN</name>
<dbReference type="GO" id="GO:0008703">
    <property type="term" value="F:5-amino-6-(5-phosphoribosylamino)uracil reductase activity"/>
    <property type="evidence" value="ECO:0007669"/>
    <property type="project" value="InterPro"/>
</dbReference>
<dbReference type="SUPFAM" id="SSF53597">
    <property type="entry name" value="Dihydrofolate reductase-like"/>
    <property type="match status" value="1"/>
</dbReference>
<evidence type="ECO:0000259" key="1">
    <source>
        <dbReference type="Pfam" id="PF01872"/>
    </source>
</evidence>
<proteinExistence type="predicted"/>
<dbReference type="InterPro" id="IPR050765">
    <property type="entry name" value="Riboflavin_Biosynth_HTPR"/>
</dbReference>
<dbReference type="KEGG" id="aey:CDG81_11970"/>
<dbReference type="GO" id="GO:0009231">
    <property type="term" value="P:riboflavin biosynthetic process"/>
    <property type="evidence" value="ECO:0007669"/>
    <property type="project" value="InterPro"/>
</dbReference>
<evidence type="ECO:0000313" key="3">
    <source>
        <dbReference type="EMBL" id="KGI81230.1"/>
    </source>
</evidence>
<dbReference type="InterPro" id="IPR002734">
    <property type="entry name" value="RibDG_C"/>
</dbReference>
<dbReference type="OrthoDB" id="7342392at2"/>